<dbReference type="PANTHER" id="PTHR42718">
    <property type="entry name" value="MAJOR FACILITATOR SUPERFAMILY MULTIDRUG TRANSPORTER MFSC"/>
    <property type="match status" value="1"/>
</dbReference>
<feature type="transmembrane region" description="Helical" evidence="7">
    <location>
        <begin position="361"/>
        <end position="381"/>
    </location>
</feature>
<name>A0ABP6NLN0_9ACTN</name>
<keyword evidence="5 7" id="KW-1133">Transmembrane helix</keyword>
<dbReference type="EMBL" id="BAAAUT010000044">
    <property type="protein sequence ID" value="GAA3152752.1"/>
    <property type="molecule type" value="Genomic_DNA"/>
</dbReference>
<evidence type="ECO:0000259" key="8">
    <source>
        <dbReference type="PROSITE" id="PS50850"/>
    </source>
</evidence>
<evidence type="ECO:0000256" key="2">
    <source>
        <dbReference type="ARBA" id="ARBA00022448"/>
    </source>
</evidence>
<sequence>MTTTHQRGALIPLLVIATAQLMLVLDDSIVNIALPSIQRELQVSPAYLPWIVNAYILAFGALLLLGGRIGDLWGRRRTLQAGIALFVIASLAGGLGGSAAMLIAARAVQGLGAALVAPNALALITTTFTDRKVRDTALSLYGAMSALGIVAGLLLGGVLTDALDWRWVFFINIPIGLLVLAGSRTLTAADRHPGRLGAVGAVLGTAGMVALVYAITRFGEDGFTDSIALGLLAAAAVLLAVFVRVQARSRSPLVPLSLFGDRNRSGAYLTMLLLAIGPMGTFYIVTLYLQQVQHFSPMQAGAAWLPFAAGLVLGAGSAPKLLLRLAPRVVAASGALLSALAALWFSTITLGTGYWPHLAPAMFVLALGFGLGVLALTQAAVYHVDADKAGIASALLNSAQQIGVALGLAVLAGIAATVTARPRTLALGSGQALVTGYGTALAAAAGLLLAAAVVALLTLSARPPAAHDASGRADTSPTPK</sequence>
<gene>
    <name evidence="9" type="ORF">GCM10010466_49690</name>
</gene>
<dbReference type="CDD" id="cd17321">
    <property type="entry name" value="MFS_MMR_MDR_like"/>
    <property type="match status" value="1"/>
</dbReference>
<reference evidence="10" key="1">
    <citation type="journal article" date="2019" name="Int. J. Syst. Evol. Microbiol.">
        <title>The Global Catalogue of Microorganisms (GCM) 10K type strain sequencing project: providing services to taxonomists for standard genome sequencing and annotation.</title>
        <authorList>
            <consortium name="The Broad Institute Genomics Platform"/>
            <consortium name="The Broad Institute Genome Sequencing Center for Infectious Disease"/>
            <person name="Wu L."/>
            <person name="Ma J."/>
        </authorList>
    </citation>
    <scope>NUCLEOTIDE SEQUENCE [LARGE SCALE GENOMIC DNA]</scope>
    <source>
        <strain evidence="10">JCM 9373</strain>
    </source>
</reference>
<evidence type="ECO:0000256" key="6">
    <source>
        <dbReference type="ARBA" id="ARBA00023136"/>
    </source>
</evidence>
<feature type="transmembrane region" description="Helical" evidence="7">
    <location>
        <begin position="195"/>
        <end position="215"/>
    </location>
</feature>
<dbReference type="RefSeq" id="WP_344863471.1">
    <property type="nucleotide sequence ID" value="NZ_BAAAUT010000044.1"/>
</dbReference>
<proteinExistence type="predicted"/>
<evidence type="ECO:0000313" key="9">
    <source>
        <dbReference type="EMBL" id="GAA3152752.1"/>
    </source>
</evidence>
<evidence type="ECO:0000256" key="1">
    <source>
        <dbReference type="ARBA" id="ARBA00004651"/>
    </source>
</evidence>
<comment type="subcellular location">
    <subcellularLocation>
        <location evidence="1">Cell membrane</location>
        <topology evidence="1">Multi-pass membrane protein</topology>
    </subcellularLocation>
</comment>
<feature type="transmembrane region" description="Helical" evidence="7">
    <location>
        <begin position="227"/>
        <end position="245"/>
    </location>
</feature>
<dbReference type="Gene3D" id="1.20.1250.20">
    <property type="entry name" value="MFS general substrate transporter like domains"/>
    <property type="match status" value="1"/>
</dbReference>
<keyword evidence="3" id="KW-1003">Cell membrane</keyword>
<feature type="transmembrane region" description="Helical" evidence="7">
    <location>
        <begin position="266"/>
        <end position="289"/>
    </location>
</feature>
<evidence type="ECO:0000256" key="7">
    <source>
        <dbReference type="SAM" id="Phobius"/>
    </source>
</evidence>
<feature type="transmembrane region" description="Helical" evidence="7">
    <location>
        <begin position="165"/>
        <end position="183"/>
    </location>
</feature>
<feature type="transmembrane region" description="Helical" evidence="7">
    <location>
        <begin position="12"/>
        <end position="34"/>
    </location>
</feature>
<feature type="transmembrane region" description="Helical" evidence="7">
    <location>
        <begin position="301"/>
        <end position="323"/>
    </location>
</feature>
<feature type="transmembrane region" description="Helical" evidence="7">
    <location>
        <begin position="402"/>
        <end position="420"/>
    </location>
</feature>
<keyword evidence="4 7" id="KW-0812">Transmembrane</keyword>
<accession>A0ABP6NLN0</accession>
<dbReference type="PRINTS" id="PR01036">
    <property type="entry name" value="TCRTETB"/>
</dbReference>
<feature type="domain" description="Major facilitator superfamily (MFS) profile" evidence="8">
    <location>
        <begin position="12"/>
        <end position="463"/>
    </location>
</feature>
<dbReference type="InterPro" id="IPR020846">
    <property type="entry name" value="MFS_dom"/>
</dbReference>
<feature type="transmembrane region" description="Helical" evidence="7">
    <location>
        <begin position="110"/>
        <end position="128"/>
    </location>
</feature>
<dbReference type="SUPFAM" id="SSF103473">
    <property type="entry name" value="MFS general substrate transporter"/>
    <property type="match status" value="1"/>
</dbReference>
<keyword evidence="10" id="KW-1185">Reference proteome</keyword>
<feature type="transmembrane region" description="Helical" evidence="7">
    <location>
        <begin position="335"/>
        <end position="355"/>
    </location>
</feature>
<keyword evidence="6 7" id="KW-0472">Membrane</keyword>
<comment type="caution">
    <text evidence="9">The sequence shown here is derived from an EMBL/GenBank/DDBJ whole genome shotgun (WGS) entry which is preliminary data.</text>
</comment>
<dbReference type="Pfam" id="PF07690">
    <property type="entry name" value="MFS_1"/>
    <property type="match status" value="1"/>
</dbReference>
<dbReference type="Gene3D" id="1.20.1720.10">
    <property type="entry name" value="Multidrug resistance protein D"/>
    <property type="match status" value="1"/>
</dbReference>
<evidence type="ECO:0000256" key="3">
    <source>
        <dbReference type="ARBA" id="ARBA00022475"/>
    </source>
</evidence>
<feature type="transmembrane region" description="Helical" evidence="7">
    <location>
        <begin position="440"/>
        <end position="459"/>
    </location>
</feature>
<evidence type="ECO:0000313" key="10">
    <source>
        <dbReference type="Proteomes" id="UP001500320"/>
    </source>
</evidence>
<dbReference type="PROSITE" id="PS50850">
    <property type="entry name" value="MFS"/>
    <property type="match status" value="1"/>
</dbReference>
<feature type="transmembrane region" description="Helical" evidence="7">
    <location>
        <begin position="46"/>
        <end position="67"/>
    </location>
</feature>
<feature type="transmembrane region" description="Helical" evidence="7">
    <location>
        <begin position="79"/>
        <end position="104"/>
    </location>
</feature>
<evidence type="ECO:0000256" key="5">
    <source>
        <dbReference type="ARBA" id="ARBA00022989"/>
    </source>
</evidence>
<dbReference type="PANTHER" id="PTHR42718:SF46">
    <property type="entry name" value="BLR6921 PROTEIN"/>
    <property type="match status" value="1"/>
</dbReference>
<protein>
    <submittedName>
        <fullName evidence="9">MFS transporter</fullName>
    </submittedName>
</protein>
<dbReference type="InterPro" id="IPR011701">
    <property type="entry name" value="MFS"/>
</dbReference>
<organism evidence="9 10">
    <name type="scientific">Planomonospora alba</name>
    <dbReference type="NCBI Taxonomy" id="161354"/>
    <lineage>
        <taxon>Bacteria</taxon>
        <taxon>Bacillati</taxon>
        <taxon>Actinomycetota</taxon>
        <taxon>Actinomycetes</taxon>
        <taxon>Streptosporangiales</taxon>
        <taxon>Streptosporangiaceae</taxon>
        <taxon>Planomonospora</taxon>
    </lineage>
</organism>
<feature type="transmembrane region" description="Helical" evidence="7">
    <location>
        <begin position="140"/>
        <end position="159"/>
    </location>
</feature>
<dbReference type="InterPro" id="IPR036259">
    <property type="entry name" value="MFS_trans_sf"/>
</dbReference>
<keyword evidence="2" id="KW-0813">Transport</keyword>
<evidence type="ECO:0000256" key="4">
    <source>
        <dbReference type="ARBA" id="ARBA00022692"/>
    </source>
</evidence>
<dbReference type="Proteomes" id="UP001500320">
    <property type="component" value="Unassembled WGS sequence"/>
</dbReference>